<dbReference type="AlphaFoldDB" id="A0AAF0QSP4"/>
<proteinExistence type="predicted"/>
<dbReference type="InterPro" id="IPR056924">
    <property type="entry name" value="SH3_Tf2-1"/>
</dbReference>
<dbReference type="PANTHER" id="PTHR46148:SF56">
    <property type="entry name" value="RETROTRANSPOSON PROTEIN"/>
    <property type="match status" value="1"/>
</dbReference>
<feature type="domain" description="Tf2-1-like SH3-like" evidence="1">
    <location>
        <begin position="91"/>
        <end position="155"/>
    </location>
</feature>
<dbReference type="Proteomes" id="UP001234989">
    <property type="component" value="Chromosome 5"/>
</dbReference>
<name>A0AAF0QSP4_SOLVR</name>
<organism evidence="2 3">
    <name type="scientific">Solanum verrucosum</name>
    <dbReference type="NCBI Taxonomy" id="315347"/>
    <lineage>
        <taxon>Eukaryota</taxon>
        <taxon>Viridiplantae</taxon>
        <taxon>Streptophyta</taxon>
        <taxon>Embryophyta</taxon>
        <taxon>Tracheophyta</taxon>
        <taxon>Spermatophyta</taxon>
        <taxon>Magnoliopsida</taxon>
        <taxon>eudicotyledons</taxon>
        <taxon>Gunneridae</taxon>
        <taxon>Pentapetalae</taxon>
        <taxon>asterids</taxon>
        <taxon>lamiids</taxon>
        <taxon>Solanales</taxon>
        <taxon>Solanaceae</taxon>
        <taxon>Solanoideae</taxon>
        <taxon>Solaneae</taxon>
        <taxon>Solanum</taxon>
    </lineage>
</organism>
<evidence type="ECO:0000259" key="1">
    <source>
        <dbReference type="Pfam" id="PF24626"/>
    </source>
</evidence>
<dbReference type="PANTHER" id="PTHR46148">
    <property type="entry name" value="CHROMO DOMAIN-CONTAINING PROTEIN"/>
    <property type="match status" value="1"/>
</dbReference>
<protein>
    <recommendedName>
        <fullName evidence="1">Tf2-1-like SH3-like domain-containing protein</fullName>
    </recommendedName>
</protein>
<feature type="non-terminal residue" evidence="2">
    <location>
        <position position="1"/>
    </location>
</feature>
<accession>A0AAF0QSP4</accession>
<gene>
    <name evidence="2" type="ORF">MTR67_022977</name>
</gene>
<evidence type="ECO:0000313" key="3">
    <source>
        <dbReference type="Proteomes" id="UP001234989"/>
    </source>
</evidence>
<keyword evidence="3" id="KW-1185">Reference proteome</keyword>
<evidence type="ECO:0000313" key="2">
    <source>
        <dbReference type="EMBL" id="WMV29592.1"/>
    </source>
</evidence>
<dbReference type="EMBL" id="CP133616">
    <property type="protein sequence ID" value="WMV29592.1"/>
    <property type="molecule type" value="Genomic_DNA"/>
</dbReference>
<reference evidence="2" key="1">
    <citation type="submission" date="2023-08" db="EMBL/GenBank/DDBJ databases">
        <title>A de novo genome assembly of Solanum verrucosum Schlechtendal, a Mexican diploid species geographically isolated from the other diploid A-genome species in potato relatives.</title>
        <authorList>
            <person name="Hosaka K."/>
        </authorList>
    </citation>
    <scope>NUCLEOTIDE SEQUENCE</scope>
    <source>
        <tissue evidence="2">Young leaves</tissue>
    </source>
</reference>
<dbReference type="Pfam" id="PF24626">
    <property type="entry name" value="SH3_Tf2-1"/>
    <property type="match status" value="1"/>
</dbReference>
<sequence length="211" mass="24392">ALHFLLVKVFYSAKDYAKLYLKEITDEQAECTIQTLEDMLRAYVTDFKGLELVHEAIEKVQLIRERLKIAQSQQKSYANVRRRDLEFDVHDWVYLKISSMKGVMSFGKKGKLSPQYVGPYQILRRVGKIAYELDLPNELASVHPISHASMLKKCVGDPTFIVSLEVLGVKENLSYEDIPDEILDRQVKKLRNKEVSYVKVLWRNQLVEGAT</sequence>